<comment type="caution">
    <text evidence="4">The sequence shown here is derived from an EMBL/GenBank/DDBJ whole genome shotgun (WGS) entry which is preliminary data.</text>
</comment>
<evidence type="ECO:0000313" key="4">
    <source>
        <dbReference type="EMBL" id="CAI5450060.1"/>
    </source>
</evidence>
<dbReference type="OrthoDB" id="5850004at2759"/>
<keyword evidence="2" id="KW-0732">Signal</keyword>
<dbReference type="InterPro" id="IPR011001">
    <property type="entry name" value="Saposin-like"/>
</dbReference>
<evidence type="ECO:0000256" key="1">
    <source>
        <dbReference type="ARBA" id="ARBA00023157"/>
    </source>
</evidence>
<dbReference type="SUPFAM" id="SSF47862">
    <property type="entry name" value="Saposin"/>
    <property type="match status" value="1"/>
</dbReference>
<dbReference type="Proteomes" id="UP001152747">
    <property type="component" value="Unassembled WGS sequence"/>
</dbReference>
<evidence type="ECO:0000256" key="2">
    <source>
        <dbReference type="SAM" id="SignalP"/>
    </source>
</evidence>
<feature type="domain" description="Saposin B-type" evidence="3">
    <location>
        <begin position="32"/>
        <end position="117"/>
    </location>
</feature>
<dbReference type="InterPro" id="IPR008139">
    <property type="entry name" value="SaposinB_dom"/>
</dbReference>
<gene>
    <name evidence="4" type="ORF">CAMP_LOCUS12697</name>
</gene>
<dbReference type="AlphaFoldDB" id="A0A9P1IRN6"/>
<evidence type="ECO:0000313" key="5">
    <source>
        <dbReference type="Proteomes" id="UP001152747"/>
    </source>
</evidence>
<feature type="signal peptide" evidence="2">
    <location>
        <begin position="1"/>
        <end position="18"/>
    </location>
</feature>
<keyword evidence="5" id="KW-1185">Reference proteome</keyword>
<dbReference type="PROSITE" id="PS50015">
    <property type="entry name" value="SAP_B"/>
    <property type="match status" value="1"/>
</dbReference>
<organism evidence="4 5">
    <name type="scientific">Caenorhabditis angaria</name>
    <dbReference type="NCBI Taxonomy" id="860376"/>
    <lineage>
        <taxon>Eukaryota</taxon>
        <taxon>Metazoa</taxon>
        <taxon>Ecdysozoa</taxon>
        <taxon>Nematoda</taxon>
        <taxon>Chromadorea</taxon>
        <taxon>Rhabditida</taxon>
        <taxon>Rhabditina</taxon>
        <taxon>Rhabditomorpha</taxon>
        <taxon>Rhabditoidea</taxon>
        <taxon>Rhabditidae</taxon>
        <taxon>Peloderinae</taxon>
        <taxon>Caenorhabditis</taxon>
    </lineage>
</organism>
<accession>A0A9P1IRN6</accession>
<dbReference type="EMBL" id="CANHGI010000005">
    <property type="protein sequence ID" value="CAI5450060.1"/>
    <property type="molecule type" value="Genomic_DNA"/>
</dbReference>
<dbReference type="Gene3D" id="1.10.225.10">
    <property type="entry name" value="Saposin-like"/>
    <property type="match status" value="1"/>
</dbReference>
<feature type="chain" id="PRO_5040248813" description="Saposin B-type domain-containing protein" evidence="2">
    <location>
        <begin position="19"/>
        <end position="117"/>
    </location>
</feature>
<protein>
    <recommendedName>
        <fullName evidence="3">Saposin B-type domain-containing protein</fullName>
    </recommendedName>
</protein>
<sequence length="117" mass="12847">MKSILCFFLVLLVSGSFGAILLQNAPGKHANLQILCNLCQEGFGLVQKNLKTLEALTNDDLVGLINNICQLAPDLDIVHTVCDVVRDDLVDSLNKFLQFLERSAQPSAVCKQLFVCQ</sequence>
<keyword evidence="1" id="KW-1015">Disulfide bond</keyword>
<reference evidence="4" key="1">
    <citation type="submission" date="2022-11" db="EMBL/GenBank/DDBJ databases">
        <authorList>
            <person name="Kikuchi T."/>
        </authorList>
    </citation>
    <scope>NUCLEOTIDE SEQUENCE</scope>
    <source>
        <strain evidence="4">PS1010</strain>
    </source>
</reference>
<name>A0A9P1IRN6_9PELO</name>
<proteinExistence type="predicted"/>
<evidence type="ECO:0000259" key="3">
    <source>
        <dbReference type="PROSITE" id="PS50015"/>
    </source>
</evidence>